<dbReference type="GO" id="GO:0005886">
    <property type="term" value="C:plasma membrane"/>
    <property type="evidence" value="ECO:0007669"/>
    <property type="project" value="UniProtKB-SubCell"/>
</dbReference>
<evidence type="ECO:0000256" key="3">
    <source>
        <dbReference type="ARBA" id="ARBA00022692"/>
    </source>
</evidence>
<feature type="transmembrane region" description="Helical" evidence="6">
    <location>
        <begin position="180"/>
        <end position="202"/>
    </location>
</feature>
<accession>A0A4S5ES79</accession>
<feature type="transmembrane region" description="Helical" evidence="6">
    <location>
        <begin position="214"/>
        <end position="236"/>
    </location>
</feature>
<evidence type="ECO:0000256" key="5">
    <source>
        <dbReference type="ARBA" id="ARBA00023136"/>
    </source>
</evidence>
<feature type="transmembrane region" description="Helical" evidence="6">
    <location>
        <begin position="65"/>
        <end position="84"/>
    </location>
</feature>
<feature type="transmembrane region" description="Helical" evidence="6">
    <location>
        <begin position="294"/>
        <end position="315"/>
    </location>
</feature>
<reference evidence="7 8" key="1">
    <citation type="submission" date="2019-04" db="EMBL/GenBank/DDBJ databases">
        <title>Draft genome sequences for three unisolated Alnus-infective Frankia Sp+ strains, AgTrS, AiOr and AvVan, the first sequenced Frankia strains able to sporulate in-planta.</title>
        <authorList>
            <person name="Bethencourt L."/>
            <person name="Vautrin F."/>
            <person name="Taib N."/>
            <person name="Dubost A."/>
            <person name="Castro-Garcia L."/>
            <person name="Imbaud O."/>
            <person name="Abrouk D."/>
            <person name="Fournier P."/>
            <person name="Briolay J."/>
            <person name="Nguyen A."/>
            <person name="Normand P."/>
            <person name="Fernandez M.P."/>
            <person name="Brochier-Armanet C."/>
            <person name="Herrera-Belaroussi A."/>
        </authorList>
    </citation>
    <scope>NUCLEOTIDE SEQUENCE [LARGE SCALE GENOMIC DNA]</scope>
    <source>
        <strain evidence="7 8">AvVan</strain>
    </source>
</reference>
<dbReference type="PANTHER" id="PTHR39087:SF2">
    <property type="entry name" value="UPF0104 MEMBRANE PROTEIN MJ1595"/>
    <property type="match status" value="1"/>
</dbReference>
<dbReference type="OrthoDB" id="3480455at2"/>
<feature type="transmembrane region" description="Helical" evidence="6">
    <location>
        <begin position="96"/>
        <end position="117"/>
    </location>
</feature>
<evidence type="ECO:0000313" key="8">
    <source>
        <dbReference type="Proteomes" id="UP000305282"/>
    </source>
</evidence>
<gene>
    <name evidence="7" type="ORF">E7Y31_06525</name>
</gene>
<evidence type="ECO:0000313" key="7">
    <source>
        <dbReference type="EMBL" id="THJ75264.1"/>
    </source>
</evidence>
<proteinExistence type="predicted"/>
<protein>
    <submittedName>
        <fullName evidence="7">Flippase-like domain-containing protein</fullName>
    </submittedName>
</protein>
<keyword evidence="8" id="KW-1185">Reference proteome</keyword>
<evidence type="ECO:0000256" key="6">
    <source>
        <dbReference type="SAM" id="Phobius"/>
    </source>
</evidence>
<evidence type="ECO:0000256" key="2">
    <source>
        <dbReference type="ARBA" id="ARBA00022475"/>
    </source>
</evidence>
<comment type="caution">
    <text evidence="7">The sequence shown here is derived from an EMBL/GenBank/DDBJ whole genome shotgun (WGS) entry which is preliminary data.</text>
</comment>
<dbReference type="Pfam" id="PF03706">
    <property type="entry name" value="LPG_synthase_TM"/>
    <property type="match status" value="1"/>
</dbReference>
<organism evidence="7 8">
    <name type="scientific">Candidatus Frankia alpina</name>
    <dbReference type="NCBI Taxonomy" id="2699483"/>
    <lineage>
        <taxon>Bacteria</taxon>
        <taxon>Bacillati</taxon>
        <taxon>Actinomycetota</taxon>
        <taxon>Actinomycetes</taxon>
        <taxon>Frankiales</taxon>
        <taxon>Frankiaceae</taxon>
        <taxon>Frankia</taxon>
    </lineage>
</organism>
<feature type="transmembrane region" description="Helical" evidence="6">
    <location>
        <begin position="352"/>
        <end position="369"/>
    </location>
</feature>
<feature type="transmembrane region" description="Helical" evidence="6">
    <location>
        <begin position="267"/>
        <end position="288"/>
    </location>
</feature>
<keyword evidence="3 6" id="KW-0812">Transmembrane</keyword>
<comment type="subcellular location">
    <subcellularLocation>
        <location evidence="1">Cell membrane</location>
        <topology evidence="1">Multi-pass membrane protein</topology>
    </subcellularLocation>
</comment>
<dbReference type="PANTHER" id="PTHR39087">
    <property type="entry name" value="UPF0104 MEMBRANE PROTEIN MJ1595"/>
    <property type="match status" value="1"/>
</dbReference>
<sequence length="374" mass="37701">MMRQLPEASAVGDGALPAAALDATPTAVIARTGAAAPAMPGGDLVLAGPSGAVAGAVAPRHGRFWLVRPLLACAAPLVAVVWLVRSWSTVRTGIDALASAHPFWLVGAVAVAQLTWVAGAACQQGTVPRSLPVRPLLAAQVAGSVANHVLPAGFGVGAVKLRFLHRHGFSLRESLTAVGLDATAGVTTHLAVLAVLLVGGFLPVDSARLPDGGPMALGVAVAAAAVAVAALLGWLVPAARQVARGVWARVVDQLRSMRSTIRSPSRAAMLWGGSAAIPLLHAATLWAIMRALHLPLGVGAVFALYFAASAASALVPSPGGFGSLDAALTAAIIAAGQSPAVALAAVLGYRLVTVWLPMAPSAYVLALMVRRGHL</sequence>
<dbReference type="Proteomes" id="UP000305282">
    <property type="component" value="Unassembled WGS sequence"/>
</dbReference>
<dbReference type="InterPro" id="IPR022791">
    <property type="entry name" value="L-PG_synthase/AglD"/>
</dbReference>
<evidence type="ECO:0000256" key="4">
    <source>
        <dbReference type="ARBA" id="ARBA00022989"/>
    </source>
</evidence>
<name>A0A4S5ES79_9ACTN</name>
<dbReference type="AlphaFoldDB" id="A0A4S5ES79"/>
<feature type="transmembrane region" description="Helical" evidence="6">
    <location>
        <begin position="327"/>
        <end position="346"/>
    </location>
</feature>
<keyword evidence="4 6" id="KW-1133">Transmembrane helix</keyword>
<evidence type="ECO:0000256" key="1">
    <source>
        <dbReference type="ARBA" id="ARBA00004651"/>
    </source>
</evidence>
<keyword evidence="5 6" id="KW-0472">Membrane</keyword>
<keyword evidence="2" id="KW-1003">Cell membrane</keyword>
<dbReference type="EMBL" id="SSXH01000100">
    <property type="protein sequence ID" value="THJ75264.1"/>
    <property type="molecule type" value="Genomic_DNA"/>
</dbReference>